<gene>
    <name evidence="1" type="ORF">GCM10009827_001090</name>
</gene>
<dbReference type="Gene3D" id="2.130.10.10">
    <property type="entry name" value="YVTN repeat-like/Quinoprotein amine dehydrogenase"/>
    <property type="match status" value="1"/>
</dbReference>
<protein>
    <submittedName>
        <fullName evidence="1">Virginiamycin B lyase</fullName>
    </submittedName>
</protein>
<keyword evidence="2" id="KW-1185">Reference proteome</keyword>
<evidence type="ECO:0000313" key="1">
    <source>
        <dbReference type="EMBL" id="GAA1499444.1"/>
    </source>
</evidence>
<dbReference type="EMBL" id="BAAAQD010000001">
    <property type="protein sequence ID" value="GAA1499444.1"/>
    <property type="molecule type" value="Genomic_DNA"/>
</dbReference>
<dbReference type="Proteomes" id="UP001501470">
    <property type="component" value="Unassembled WGS sequence"/>
</dbReference>
<keyword evidence="1" id="KW-0456">Lyase</keyword>
<dbReference type="PANTHER" id="PTHR40274">
    <property type="entry name" value="VIRGINIAMYCIN B LYASE"/>
    <property type="match status" value="1"/>
</dbReference>
<dbReference type="GO" id="GO:0016829">
    <property type="term" value="F:lyase activity"/>
    <property type="evidence" value="ECO:0007669"/>
    <property type="project" value="UniProtKB-KW"/>
</dbReference>
<dbReference type="Pfam" id="PF24684">
    <property type="entry name" value="Vgb_lyase"/>
    <property type="match status" value="1"/>
</dbReference>
<reference evidence="1 2" key="1">
    <citation type="journal article" date="2019" name="Int. J. Syst. Evol. Microbiol.">
        <title>The Global Catalogue of Microorganisms (GCM) 10K type strain sequencing project: providing services to taxonomists for standard genome sequencing and annotation.</title>
        <authorList>
            <consortium name="The Broad Institute Genomics Platform"/>
            <consortium name="The Broad Institute Genome Sequencing Center for Infectious Disease"/>
            <person name="Wu L."/>
            <person name="Ma J."/>
        </authorList>
    </citation>
    <scope>NUCLEOTIDE SEQUENCE [LARGE SCALE GENOMIC DNA]</scope>
    <source>
        <strain evidence="1 2">JCM 15933</strain>
    </source>
</reference>
<dbReference type="SUPFAM" id="SSF101898">
    <property type="entry name" value="NHL repeat"/>
    <property type="match status" value="1"/>
</dbReference>
<evidence type="ECO:0000313" key="2">
    <source>
        <dbReference type="Proteomes" id="UP001501470"/>
    </source>
</evidence>
<name>A0ABN1ZI56_9ACTN</name>
<sequence>MDVFTIAAPGDGPYGITTGPDGALWCTLVHAGAVMRIALDGTTTRFNVRDGGGPALITPDLWFSLLHTGAVGRISPSGEVSLVPLPGVQGSYGVASGPDGGCTYTTMQPPHIGFIGNDGSVATVSLPEGSMPSMVTVAGGSTWCTLNQAGAVAQVGPSGALTIHPLPTPDAGPVGITTAGDGAVWFTEIAAGQIGRFTADGTITEFPLPDRAGRPHAITADPAGGCWFTEWAGNRIGHITAAGAVTTYDLPVAGAEPHGITVAPDGTVWTALETGAVARLTRT</sequence>
<dbReference type="InterPro" id="IPR051344">
    <property type="entry name" value="Vgb"/>
</dbReference>
<proteinExistence type="predicted"/>
<dbReference type="InterPro" id="IPR015943">
    <property type="entry name" value="WD40/YVTN_repeat-like_dom_sf"/>
</dbReference>
<dbReference type="PANTHER" id="PTHR40274:SF3">
    <property type="entry name" value="VIRGINIAMYCIN B LYASE"/>
    <property type="match status" value="1"/>
</dbReference>
<organism evidence="1 2">
    <name type="scientific">Dactylosporangium maewongense</name>
    <dbReference type="NCBI Taxonomy" id="634393"/>
    <lineage>
        <taxon>Bacteria</taxon>
        <taxon>Bacillati</taxon>
        <taxon>Actinomycetota</taxon>
        <taxon>Actinomycetes</taxon>
        <taxon>Micromonosporales</taxon>
        <taxon>Micromonosporaceae</taxon>
        <taxon>Dactylosporangium</taxon>
    </lineage>
</organism>
<comment type="caution">
    <text evidence="1">The sequence shown here is derived from an EMBL/GenBank/DDBJ whole genome shotgun (WGS) entry which is preliminary data.</text>
</comment>
<accession>A0ABN1ZI56</accession>